<dbReference type="PANTHER" id="PTHR12187">
    <property type="entry name" value="AGAP000124-PA"/>
    <property type="match status" value="1"/>
</dbReference>
<protein>
    <submittedName>
        <fullName evidence="6">Type I inositol 3,4-bisphosphate 4-phosphatase-like</fullName>
    </submittedName>
</protein>
<evidence type="ECO:0000256" key="3">
    <source>
        <dbReference type="SAM" id="MobiDB-lite"/>
    </source>
</evidence>
<dbReference type="SMART" id="SM00233">
    <property type="entry name" value="PH"/>
    <property type="match status" value="1"/>
</dbReference>
<dbReference type="InterPro" id="IPR011993">
    <property type="entry name" value="PH-like_dom_sf"/>
</dbReference>
<dbReference type="GeneID" id="106805851"/>
<keyword evidence="2" id="KW-0443">Lipid metabolism</keyword>
<evidence type="ECO:0000256" key="2">
    <source>
        <dbReference type="ARBA" id="ARBA00023098"/>
    </source>
</evidence>
<proteinExistence type="predicted"/>
<evidence type="ECO:0000313" key="5">
    <source>
        <dbReference type="Proteomes" id="UP000695022"/>
    </source>
</evidence>
<feature type="region of interest" description="Disordered" evidence="3">
    <location>
        <begin position="596"/>
        <end position="618"/>
    </location>
</feature>
<dbReference type="SUPFAM" id="SSF50729">
    <property type="entry name" value="PH domain-like"/>
    <property type="match status" value="1"/>
</dbReference>
<name>A0ABM1DT37_PRICU</name>
<sequence length="1245" mass="135506">MRFNAKELAALAVQPSQKFDKEGVLLFKEKHDGFFKRSEAFVERWCRLRGNLLFLFRSKDQCSEPYGILLLERCTVELDLKEELPFSFIIIFEEDSRVHQLAAQSEAERDSWMEALQLASYECMRCQLVSLQEQVQARLSRLEASSSGQPSSSLASPQEAIAEPLFEMRWPTPNSLVKVSMMTPPELYWRPHGQTEVIDGSSNPFFLTTLAFDSASRVAMTTRVRLRIYDVRERMTDVMTLLGGATFTIAQYRQHGEQSRLRVRARVARRSPRRIRHRAGVAARELRGARMGPRAAAACALTDALHADVISRTFRFPSGLGAEISVREYMAESRLCFPVTCRLLQVRLAEEEEAMRRLESLGEMAAEWEVLREERLDHHKLLTNTYSQALAYMIKHEGPHFKRSIQKGERSLEFVPTNMHMQRMTIRNNTLSKVGCYDILTVGAFTAYSQRYKHGGLQRIIKHFKDACIKTSDNLSYNLSLSKVKKAKEILQNVVVMETAVMEAIDAIMAAVHSLSLDQLIDCAETLNQTTRELYVLCSFPILDEANQVLLSAQPPTEGAPPSVAAVSARVRTLSGGSEDALTPRRIRDCIRRISESSASAAGPPPVAPPAGEGAQSLPTSVSCLVAPLDRLDGGGDTDAVSNPSAASAGGATSDTDESSSKFSGEGGRPECSPAVSVGNAAGSPPVSAGDAAGSPAVSVGDAAGSPAVSVGDAAGSPAVSAGDTAGSASEIIAGKDESLVATVISGPPEVGRLASPDATALSSETSSSSRSSTEAPSTATTPSTPSVSTLSSPSRRADDDGSGDGPGDRLVSTPDTAGPNKCRVWTAAGRWSVEENQSWDLSRLNVEANLVCIVSKVDSLMRVSGGGGGGGGGGGAGGRTDEAVSWREELEPYIVKLHDAVSATCGKIRAGLTTLVLKEESSRNLTTAQTIQYRQDVVFTQAVTSLVVAFMTRVWCQPLDDAYCSQLVKLGVLAQFESLLSCYGDETGMLEDMVVAVQELRNVRFVLSSVETERCASYDVEPEISRHSAVLLVRIPVPKCVFVNLREELQHGHMIIVVPLLFSIGINENATLAERFGDTSLQEHINAENLEKLKGYWEKFKDLTTTPIHRRRSRHDSGNSVLLSLFNQLQTSVAQKTSKNVEILHLAAQVSRKMNGLRFTSCKSAKDRTAMSVTLEQCHILQHDFCVESQESSAVLDCMRSEGVRRKNTVKNTGCDKYAFNAFQMMTFPRAYRPPSGTFGSNVT</sequence>
<reference evidence="6" key="1">
    <citation type="submission" date="2025-08" db="UniProtKB">
        <authorList>
            <consortium name="RefSeq"/>
        </authorList>
    </citation>
    <scope>IDENTIFICATION</scope>
</reference>
<dbReference type="RefSeq" id="XP_014663108.1">
    <property type="nucleotide sequence ID" value="XM_014807622.1"/>
</dbReference>
<dbReference type="Gene3D" id="2.30.29.30">
    <property type="entry name" value="Pleckstrin-homology domain (PH domain)/Phosphotyrosine-binding domain (PTB)"/>
    <property type="match status" value="1"/>
</dbReference>
<organism evidence="5 6">
    <name type="scientific">Priapulus caudatus</name>
    <name type="common">Priapulid worm</name>
    <dbReference type="NCBI Taxonomy" id="37621"/>
    <lineage>
        <taxon>Eukaryota</taxon>
        <taxon>Metazoa</taxon>
        <taxon>Ecdysozoa</taxon>
        <taxon>Scalidophora</taxon>
        <taxon>Priapulida</taxon>
        <taxon>Priapulimorpha</taxon>
        <taxon>Priapulimorphida</taxon>
        <taxon>Priapulidae</taxon>
        <taxon>Priapulus</taxon>
    </lineage>
</organism>
<evidence type="ECO:0000259" key="4">
    <source>
        <dbReference type="PROSITE" id="PS50003"/>
    </source>
</evidence>
<accession>A0ABM1DT37</accession>
<dbReference type="Proteomes" id="UP000695022">
    <property type="component" value="Unplaced"/>
</dbReference>
<feature type="compositionally biased region" description="Low complexity" evidence="3">
    <location>
        <begin position="759"/>
        <end position="795"/>
    </location>
</feature>
<feature type="compositionally biased region" description="Low complexity" evidence="3">
    <location>
        <begin position="645"/>
        <end position="654"/>
    </location>
</feature>
<feature type="region of interest" description="Disordered" evidence="3">
    <location>
        <begin position="635"/>
        <end position="725"/>
    </location>
</feature>
<dbReference type="PROSITE" id="PS50003">
    <property type="entry name" value="PH_DOMAIN"/>
    <property type="match status" value="1"/>
</dbReference>
<dbReference type="InterPro" id="IPR039034">
    <property type="entry name" value="INPP4"/>
</dbReference>
<evidence type="ECO:0000313" key="6">
    <source>
        <dbReference type="RefSeq" id="XP_014663108.1"/>
    </source>
</evidence>
<keyword evidence="1" id="KW-0378">Hydrolase</keyword>
<dbReference type="PANTHER" id="PTHR12187:SF11">
    <property type="entry name" value="PHOSPHATIDYLINOSITOL-3,4-BISPHOSPHATE 4-PHOSPHATASE"/>
    <property type="match status" value="1"/>
</dbReference>
<dbReference type="InterPro" id="IPR001849">
    <property type="entry name" value="PH_domain"/>
</dbReference>
<keyword evidence="5" id="KW-1185">Reference proteome</keyword>
<gene>
    <name evidence="6" type="primary">LOC106805851</name>
</gene>
<evidence type="ECO:0000256" key="1">
    <source>
        <dbReference type="ARBA" id="ARBA00022801"/>
    </source>
</evidence>
<feature type="domain" description="PH" evidence="4">
    <location>
        <begin position="18"/>
        <end position="121"/>
    </location>
</feature>
<dbReference type="Pfam" id="PF00169">
    <property type="entry name" value="PH"/>
    <property type="match status" value="1"/>
</dbReference>
<feature type="region of interest" description="Disordered" evidence="3">
    <location>
        <begin position="749"/>
        <end position="822"/>
    </location>
</feature>